<evidence type="ECO:0000259" key="1">
    <source>
        <dbReference type="Pfam" id="PF13391"/>
    </source>
</evidence>
<dbReference type="AlphaFoldDB" id="A0A9X0U5W5"/>
<gene>
    <name evidence="2" type="ORF">HDF14_004080</name>
</gene>
<organism evidence="2 3">
    <name type="scientific">Tunturiibacter gelidiferens</name>
    <dbReference type="NCBI Taxonomy" id="3069689"/>
    <lineage>
        <taxon>Bacteria</taxon>
        <taxon>Pseudomonadati</taxon>
        <taxon>Acidobacteriota</taxon>
        <taxon>Terriglobia</taxon>
        <taxon>Terriglobales</taxon>
        <taxon>Acidobacteriaceae</taxon>
        <taxon>Tunturiibacter</taxon>
    </lineage>
</organism>
<dbReference type="RefSeq" id="WP_183979901.1">
    <property type="nucleotide sequence ID" value="NZ_JACHEB010000010.1"/>
</dbReference>
<evidence type="ECO:0000313" key="3">
    <source>
        <dbReference type="Proteomes" id="UP000535182"/>
    </source>
</evidence>
<comment type="caution">
    <text evidence="2">The sequence shown here is derived from an EMBL/GenBank/DDBJ whole genome shotgun (WGS) entry which is preliminary data.</text>
</comment>
<name>A0A9X0U5W5_9BACT</name>
<evidence type="ECO:0000313" key="2">
    <source>
        <dbReference type="EMBL" id="MBB5330445.1"/>
    </source>
</evidence>
<accession>A0A9X0U5W5</accession>
<proteinExistence type="predicted"/>
<keyword evidence="3" id="KW-1185">Reference proteome</keyword>
<dbReference type="EMBL" id="JACHEB010000010">
    <property type="protein sequence ID" value="MBB5330445.1"/>
    <property type="molecule type" value="Genomic_DNA"/>
</dbReference>
<reference evidence="2 3" key="1">
    <citation type="submission" date="2020-08" db="EMBL/GenBank/DDBJ databases">
        <title>Genomic Encyclopedia of Type Strains, Phase IV (KMG-V): Genome sequencing to study the core and pangenomes of soil and plant-associated prokaryotes.</title>
        <authorList>
            <person name="Whitman W."/>
        </authorList>
    </citation>
    <scope>NUCLEOTIDE SEQUENCE [LARGE SCALE GENOMIC DNA]</scope>
    <source>
        <strain evidence="2 3">X5P2</strain>
    </source>
</reference>
<dbReference type="InterPro" id="IPR003615">
    <property type="entry name" value="HNH_nuc"/>
</dbReference>
<dbReference type="Pfam" id="PF13391">
    <property type="entry name" value="HNH_2"/>
    <property type="match status" value="1"/>
</dbReference>
<feature type="domain" description="HNH nuclease" evidence="1">
    <location>
        <begin position="116"/>
        <end position="168"/>
    </location>
</feature>
<sequence>MAPLRLNNSSMRRLYFVPLPATGYSIEHAGVARELPESKLPGPGAKTIAIRTLYELHRALDRTYRLIVSLPTVPLVAFEHGTADLPRTTEAERLVVMRVGQEIFRKALMDYWSGTCPLTGITDPALLRASHIVPWAECETDSLRLDVYNGYLLSSLWDAAFDAGLITFSGEGKPIAAPALGASAFRALRLDESPVVKGITNVHELMLLRHNTLPTKNCQFACDAWERLLHLNPVTIFHV</sequence>
<dbReference type="Proteomes" id="UP000535182">
    <property type="component" value="Unassembled WGS sequence"/>
</dbReference>
<protein>
    <recommendedName>
        <fullName evidence="1">HNH nuclease domain-containing protein</fullName>
    </recommendedName>
</protein>